<gene>
    <name evidence="16" type="ORF">SAMN05421736_10946</name>
</gene>
<evidence type="ECO:0000256" key="15">
    <source>
        <dbReference type="SAM" id="Phobius"/>
    </source>
</evidence>
<dbReference type="InterPro" id="IPR000462">
    <property type="entry name" value="CDP-OH_P_trans"/>
</dbReference>
<keyword evidence="5" id="KW-0444">Lipid biosynthesis</keyword>
<dbReference type="InterPro" id="IPR048254">
    <property type="entry name" value="CDP_ALCOHOL_P_TRANSF_CS"/>
</dbReference>
<keyword evidence="17" id="KW-1185">Reference proteome</keyword>
<accession>A0A1H3RTI1</accession>
<evidence type="ECO:0000256" key="2">
    <source>
        <dbReference type="ARBA" id="ARBA00004141"/>
    </source>
</evidence>
<feature type="transmembrane region" description="Helical" evidence="15">
    <location>
        <begin position="118"/>
        <end position="136"/>
    </location>
</feature>
<evidence type="ECO:0000256" key="12">
    <source>
        <dbReference type="ARBA" id="ARBA00023264"/>
    </source>
</evidence>
<evidence type="ECO:0000256" key="10">
    <source>
        <dbReference type="ARBA" id="ARBA00023136"/>
    </source>
</evidence>
<keyword evidence="12" id="KW-1208">Phospholipid metabolism</keyword>
<dbReference type="GO" id="GO:0008444">
    <property type="term" value="F:CDP-diacylglycerol-glycerol-3-phosphate 3-phosphatidyltransferase activity"/>
    <property type="evidence" value="ECO:0007669"/>
    <property type="project" value="InterPro"/>
</dbReference>
<evidence type="ECO:0000256" key="9">
    <source>
        <dbReference type="ARBA" id="ARBA00023098"/>
    </source>
</evidence>
<keyword evidence="11" id="KW-0594">Phospholipid biosynthesis</keyword>
<comment type="pathway">
    <text evidence="3">Lipid metabolism.</text>
</comment>
<comment type="function">
    <text evidence="1">This protein catalyzes the committed step to the synthesis of the acidic phospholipids.</text>
</comment>
<dbReference type="InterPro" id="IPR050324">
    <property type="entry name" value="CDP-alcohol_PTase-I"/>
</dbReference>
<dbReference type="Pfam" id="PF01066">
    <property type="entry name" value="CDP-OH_P_transf"/>
    <property type="match status" value="1"/>
</dbReference>
<dbReference type="PANTHER" id="PTHR14269">
    <property type="entry name" value="CDP-DIACYLGLYCEROL--GLYCEROL-3-PHOSPHATE 3-PHOSPHATIDYLTRANSFERASE-RELATED"/>
    <property type="match status" value="1"/>
</dbReference>
<keyword evidence="10 15" id="KW-0472">Membrane</keyword>
<evidence type="ECO:0000256" key="8">
    <source>
        <dbReference type="ARBA" id="ARBA00022989"/>
    </source>
</evidence>
<comment type="similarity">
    <text evidence="4 14">Belongs to the CDP-alcohol phosphatidyltransferase class-I family.</text>
</comment>
<dbReference type="OrthoDB" id="9796672at2"/>
<evidence type="ECO:0000256" key="5">
    <source>
        <dbReference type="ARBA" id="ARBA00022516"/>
    </source>
</evidence>
<proteinExistence type="inferred from homology"/>
<dbReference type="GO" id="GO:0006655">
    <property type="term" value="P:phosphatidylglycerol biosynthetic process"/>
    <property type="evidence" value="ECO:0007669"/>
    <property type="project" value="UniProtKB-UniPathway"/>
</dbReference>
<dbReference type="UniPathway" id="UPA00084">
    <property type="reaction ID" value="UER00503"/>
</dbReference>
<comment type="subcellular location">
    <subcellularLocation>
        <location evidence="2">Membrane</location>
        <topology evidence="2">Multi-pass membrane protein</topology>
    </subcellularLocation>
</comment>
<dbReference type="EMBL" id="FNPI01000009">
    <property type="protein sequence ID" value="SDZ29017.1"/>
    <property type="molecule type" value="Genomic_DNA"/>
</dbReference>
<feature type="transmembrane region" description="Helical" evidence="15">
    <location>
        <begin position="60"/>
        <end position="81"/>
    </location>
</feature>
<dbReference type="Gene3D" id="1.20.120.1760">
    <property type="match status" value="1"/>
</dbReference>
<dbReference type="InterPro" id="IPR004570">
    <property type="entry name" value="Phosphatidylglycerol_P_synth"/>
</dbReference>
<evidence type="ECO:0000256" key="13">
    <source>
        <dbReference type="ARBA" id="ARBA00033018"/>
    </source>
</evidence>
<evidence type="ECO:0000256" key="1">
    <source>
        <dbReference type="ARBA" id="ARBA00003973"/>
    </source>
</evidence>
<dbReference type="PIRSF" id="PIRSF000847">
    <property type="entry name" value="Phos_ph_gly_syn"/>
    <property type="match status" value="1"/>
</dbReference>
<reference evidence="17" key="1">
    <citation type="submission" date="2016-10" db="EMBL/GenBank/DDBJ databases">
        <authorList>
            <person name="Varghese N."/>
            <person name="Submissions S."/>
        </authorList>
    </citation>
    <scope>NUCLEOTIDE SEQUENCE [LARGE SCALE GENOMIC DNA]</scope>
    <source>
        <strain evidence="17">SP</strain>
    </source>
</reference>
<dbReference type="PROSITE" id="PS00379">
    <property type="entry name" value="CDP_ALCOHOL_P_TRANSF"/>
    <property type="match status" value="1"/>
</dbReference>
<keyword evidence="7 15" id="KW-0812">Transmembrane</keyword>
<evidence type="ECO:0000256" key="11">
    <source>
        <dbReference type="ARBA" id="ARBA00023209"/>
    </source>
</evidence>
<evidence type="ECO:0000256" key="7">
    <source>
        <dbReference type="ARBA" id="ARBA00022692"/>
    </source>
</evidence>
<dbReference type="GO" id="GO:0016020">
    <property type="term" value="C:membrane"/>
    <property type="evidence" value="ECO:0007669"/>
    <property type="project" value="UniProtKB-SubCell"/>
</dbReference>
<dbReference type="InterPro" id="IPR043130">
    <property type="entry name" value="CDP-OH_PTrfase_TM_dom"/>
</dbReference>
<sequence>MKYIANSLSISRIALSLSMLCFYRNEFLFLFLYLACGVSDFLDGYIARKTNTQSAIGAKLDSFADLVMFGTIIILLLLMAGEKLTVFFPWLLAILTIRSINIIIAAWKYHSFVILHTYGNKIIGLFTFMLPILFVITEDTTIFWPVIILAILFSLEESLIHLTAATLHVNRKSIFFSK</sequence>
<evidence type="ECO:0000256" key="3">
    <source>
        <dbReference type="ARBA" id="ARBA00005189"/>
    </source>
</evidence>
<dbReference type="AlphaFoldDB" id="A0A1H3RTI1"/>
<protein>
    <recommendedName>
        <fullName evidence="13">Phosphatidylglycerophosphate synthase</fullName>
    </recommendedName>
</protein>
<feature type="transmembrane region" description="Helical" evidence="15">
    <location>
        <begin position="142"/>
        <end position="169"/>
    </location>
</feature>
<feature type="transmembrane region" description="Helical" evidence="15">
    <location>
        <begin position="87"/>
        <end position="106"/>
    </location>
</feature>
<name>A0A1H3RTI1_9BACI</name>
<evidence type="ECO:0000256" key="4">
    <source>
        <dbReference type="ARBA" id="ARBA00010441"/>
    </source>
</evidence>
<evidence type="ECO:0000313" key="17">
    <source>
        <dbReference type="Proteomes" id="UP000198935"/>
    </source>
</evidence>
<evidence type="ECO:0000256" key="14">
    <source>
        <dbReference type="RuleBase" id="RU003750"/>
    </source>
</evidence>
<organism evidence="16 17">
    <name type="scientific">Evansella caseinilytica</name>
    <dbReference type="NCBI Taxonomy" id="1503961"/>
    <lineage>
        <taxon>Bacteria</taxon>
        <taxon>Bacillati</taxon>
        <taxon>Bacillota</taxon>
        <taxon>Bacilli</taxon>
        <taxon>Bacillales</taxon>
        <taxon>Bacillaceae</taxon>
        <taxon>Evansella</taxon>
    </lineage>
</organism>
<keyword evidence="6 14" id="KW-0808">Transferase</keyword>
<dbReference type="STRING" id="1503961.SAMN05421736_10946"/>
<keyword evidence="9" id="KW-0443">Lipid metabolism</keyword>
<dbReference type="Proteomes" id="UP000198935">
    <property type="component" value="Unassembled WGS sequence"/>
</dbReference>
<evidence type="ECO:0000313" key="16">
    <source>
        <dbReference type="EMBL" id="SDZ29017.1"/>
    </source>
</evidence>
<keyword evidence="8 15" id="KW-1133">Transmembrane helix</keyword>
<evidence type="ECO:0000256" key="6">
    <source>
        <dbReference type="ARBA" id="ARBA00022679"/>
    </source>
</evidence>